<dbReference type="AlphaFoldDB" id="A0A0F9UZN7"/>
<protein>
    <submittedName>
        <fullName evidence="1">Uncharacterized protein</fullName>
    </submittedName>
</protein>
<comment type="caution">
    <text evidence="1">The sequence shown here is derived from an EMBL/GenBank/DDBJ whole genome shotgun (WGS) entry which is preliminary data.</text>
</comment>
<accession>A0A0F9UZN7</accession>
<reference evidence="1" key="1">
    <citation type="journal article" date="2015" name="Nature">
        <title>Complex archaea that bridge the gap between prokaryotes and eukaryotes.</title>
        <authorList>
            <person name="Spang A."/>
            <person name="Saw J.H."/>
            <person name="Jorgensen S.L."/>
            <person name="Zaremba-Niedzwiedzka K."/>
            <person name="Martijn J."/>
            <person name="Lind A.E."/>
            <person name="van Eijk R."/>
            <person name="Schleper C."/>
            <person name="Guy L."/>
            <person name="Ettema T.J."/>
        </authorList>
    </citation>
    <scope>NUCLEOTIDE SEQUENCE</scope>
</reference>
<dbReference type="EMBL" id="LAZR01000492">
    <property type="protein sequence ID" value="KKN66736.1"/>
    <property type="molecule type" value="Genomic_DNA"/>
</dbReference>
<proteinExistence type="predicted"/>
<name>A0A0F9UZN7_9ZZZZ</name>
<gene>
    <name evidence="1" type="ORF">LCGC14_0468470</name>
</gene>
<evidence type="ECO:0000313" key="1">
    <source>
        <dbReference type="EMBL" id="KKN66736.1"/>
    </source>
</evidence>
<organism evidence="1">
    <name type="scientific">marine sediment metagenome</name>
    <dbReference type="NCBI Taxonomy" id="412755"/>
    <lineage>
        <taxon>unclassified sequences</taxon>
        <taxon>metagenomes</taxon>
        <taxon>ecological metagenomes</taxon>
    </lineage>
</organism>
<sequence>MAIITIPAIKNATMDWRLIRGDQALEFFDGGSVIMQSTKAIWLLSFPLVTKRIVDTRAWWAALVQLAKQGNQFKATPPGWQQGAGYTGADPLVAGAGQLGLSLDCDGAASSETVGLAGDPIEVNTEVKVLIQDAVSNGAGLVTFDFEPALRDSPVNNAVVDVKTPEITLRLLTPQVGVVGRLPDFFDITIDAIEHFGP</sequence>